<feature type="compositionally biased region" description="Polar residues" evidence="1">
    <location>
        <begin position="7"/>
        <end position="28"/>
    </location>
</feature>
<sequence>MSDKNSTHTSYHGSGFTNHDYSGKSGTSHVHEREDKDGNKIIVEKWETSEGKTLTKDSDGVWRDEDGSVYRGDK</sequence>
<proteinExistence type="predicted"/>
<reference evidence="2 3" key="1">
    <citation type="submission" date="2021-03" db="EMBL/GenBank/DDBJ databases">
        <title>Genomic Encyclopedia of Type Strains, Phase IV (KMG-IV): sequencing the most valuable type-strain genomes for metagenomic binning, comparative biology and taxonomic classification.</title>
        <authorList>
            <person name="Goeker M."/>
        </authorList>
    </citation>
    <scope>NUCLEOTIDE SEQUENCE [LARGE SCALE GENOMIC DNA]</scope>
    <source>
        <strain evidence="2 3">DSM 6139</strain>
    </source>
</reference>
<comment type="caution">
    <text evidence="2">The sequence shown here is derived from an EMBL/GenBank/DDBJ whole genome shotgun (WGS) entry which is preliminary data.</text>
</comment>
<feature type="region of interest" description="Disordered" evidence="1">
    <location>
        <begin position="1"/>
        <end position="74"/>
    </location>
</feature>
<dbReference type="RefSeq" id="WP_209458094.1">
    <property type="nucleotide sequence ID" value="NZ_JAGGKC010000002.1"/>
</dbReference>
<accession>A0ABS4G0I7</accession>
<feature type="compositionally biased region" description="Basic and acidic residues" evidence="1">
    <location>
        <begin position="29"/>
        <end position="74"/>
    </location>
</feature>
<name>A0ABS4G0I7_9CLOT</name>
<dbReference type="EMBL" id="JAGGKC010000002">
    <property type="protein sequence ID" value="MBP1917840.1"/>
    <property type="molecule type" value="Genomic_DNA"/>
</dbReference>
<organism evidence="2 3">
    <name type="scientific">Youngiibacter multivorans</name>
    <dbReference type="NCBI Taxonomy" id="937251"/>
    <lineage>
        <taxon>Bacteria</taxon>
        <taxon>Bacillati</taxon>
        <taxon>Bacillota</taxon>
        <taxon>Clostridia</taxon>
        <taxon>Eubacteriales</taxon>
        <taxon>Clostridiaceae</taxon>
        <taxon>Youngiibacter</taxon>
    </lineage>
</organism>
<evidence type="ECO:0000256" key="1">
    <source>
        <dbReference type="SAM" id="MobiDB-lite"/>
    </source>
</evidence>
<dbReference type="Proteomes" id="UP001519271">
    <property type="component" value="Unassembled WGS sequence"/>
</dbReference>
<protein>
    <submittedName>
        <fullName evidence="2">Uncharacterized protein</fullName>
    </submittedName>
</protein>
<gene>
    <name evidence="2" type="ORF">J2Z34_000311</name>
</gene>
<evidence type="ECO:0000313" key="3">
    <source>
        <dbReference type="Proteomes" id="UP001519271"/>
    </source>
</evidence>
<evidence type="ECO:0000313" key="2">
    <source>
        <dbReference type="EMBL" id="MBP1917840.1"/>
    </source>
</evidence>
<keyword evidence="3" id="KW-1185">Reference proteome</keyword>